<protein>
    <submittedName>
        <fullName evidence="1">Uncharacterized protein</fullName>
    </submittedName>
</protein>
<evidence type="ECO:0000313" key="2">
    <source>
        <dbReference type="Proteomes" id="UP001055072"/>
    </source>
</evidence>
<keyword evidence="2" id="KW-1185">Reference proteome</keyword>
<gene>
    <name evidence="1" type="ORF">BDY19DRAFT_909823</name>
</gene>
<organism evidence="1 2">
    <name type="scientific">Irpex rosettiformis</name>
    <dbReference type="NCBI Taxonomy" id="378272"/>
    <lineage>
        <taxon>Eukaryota</taxon>
        <taxon>Fungi</taxon>
        <taxon>Dikarya</taxon>
        <taxon>Basidiomycota</taxon>
        <taxon>Agaricomycotina</taxon>
        <taxon>Agaricomycetes</taxon>
        <taxon>Polyporales</taxon>
        <taxon>Irpicaceae</taxon>
        <taxon>Irpex</taxon>
    </lineage>
</organism>
<comment type="caution">
    <text evidence="1">The sequence shown here is derived from an EMBL/GenBank/DDBJ whole genome shotgun (WGS) entry which is preliminary data.</text>
</comment>
<proteinExistence type="predicted"/>
<dbReference type="Proteomes" id="UP001055072">
    <property type="component" value="Unassembled WGS sequence"/>
</dbReference>
<accession>A0ACB8TR48</accession>
<dbReference type="EMBL" id="MU274942">
    <property type="protein sequence ID" value="KAI0084482.1"/>
    <property type="molecule type" value="Genomic_DNA"/>
</dbReference>
<sequence length="295" mass="32616">MSSISEIKQEIAANYITVSASVLFIFELCITLSQEFDVIWCHKWTITTWVYAFNRYSIFLLSIFTFVPTWNFESCTTSIRITDVLTVSQFLCAAIFSTLRVYALLDGKLLVAGIVFSLSIVPLGTDIFKYATDVPAWLGDIGGCTATSTKSEGLNISLSLITRMALVVADALVMIVTWFKTYQLYIEARRLKMPAPLSWLLFRDGMFYFLVLQIVNILEVLSVNIVKPPGSSWNSGGQSGSLRFAGNMGEPLQFGVDQENGDQNESIIPAEELHASAIAETEAEEGQANHSGVEV</sequence>
<name>A0ACB8TR48_9APHY</name>
<reference evidence="1" key="1">
    <citation type="journal article" date="2021" name="Environ. Microbiol.">
        <title>Gene family expansions and transcriptome signatures uncover fungal adaptations to wood decay.</title>
        <authorList>
            <person name="Hage H."/>
            <person name="Miyauchi S."/>
            <person name="Viragh M."/>
            <person name="Drula E."/>
            <person name="Min B."/>
            <person name="Chaduli D."/>
            <person name="Navarro D."/>
            <person name="Favel A."/>
            <person name="Norest M."/>
            <person name="Lesage-Meessen L."/>
            <person name="Balint B."/>
            <person name="Merenyi Z."/>
            <person name="de Eugenio L."/>
            <person name="Morin E."/>
            <person name="Martinez A.T."/>
            <person name="Baldrian P."/>
            <person name="Stursova M."/>
            <person name="Martinez M.J."/>
            <person name="Novotny C."/>
            <person name="Magnuson J.K."/>
            <person name="Spatafora J.W."/>
            <person name="Maurice S."/>
            <person name="Pangilinan J."/>
            <person name="Andreopoulos W."/>
            <person name="LaButti K."/>
            <person name="Hundley H."/>
            <person name="Na H."/>
            <person name="Kuo A."/>
            <person name="Barry K."/>
            <person name="Lipzen A."/>
            <person name="Henrissat B."/>
            <person name="Riley R."/>
            <person name="Ahrendt S."/>
            <person name="Nagy L.G."/>
            <person name="Grigoriev I.V."/>
            <person name="Martin F."/>
            <person name="Rosso M.N."/>
        </authorList>
    </citation>
    <scope>NUCLEOTIDE SEQUENCE</scope>
    <source>
        <strain evidence="1">CBS 384.51</strain>
    </source>
</reference>
<evidence type="ECO:0000313" key="1">
    <source>
        <dbReference type="EMBL" id="KAI0084482.1"/>
    </source>
</evidence>